<gene>
    <name evidence="2" type="ORF">F2Y81_21250</name>
</gene>
<protein>
    <submittedName>
        <fullName evidence="2">Uncharacterized protein</fullName>
    </submittedName>
</protein>
<accession>A0A108T2L1</accession>
<dbReference type="EMBL" id="VVYV01000044">
    <property type="protein sequence ID" value="KAA5414149.1"/>
    <property type="molecule type" value="Genomic_DNA"/>
</dbReference>
<reference evidence="2 3" key="1">
    <citation type="journal article" date="2019" name="Nat. Med.">
        <title>A library of human gut bacterial isolates paired with longitudinal multiomics data enables mechanistic microbiome research.</title>
        <authorList>
            <person name="Poyet M."/>
            <person name="Groussin M."/>
            <person name="Gibbons S.M."/>
            <person name="Avila-Pacheco J."/>
            <person name="Jiang X."/>
            <person name="Kearney S.M."/>
            <person name="Perrotta A.R."/>
            <person name="Berdy B."/>
            <person name="Zhao S."/>
            <person name="Lieberman T.D."/>
            <person name="Swanson P.K."/>
            <person name="Smith M."/>
            <person name="Roesemann S."/>
            <person name="Alexander J.E."/>
            <person name="Rich S.A."/>
            <person name="Livny J."/>
            <person name="Vlamakis H."/>
            <person name="Clish C."/>
            <person name="Bullock K."/>
            <person name="Deik A."/>
            <person name="Scott J."/>
            <person name="Pierce K.A."/>
            <person name="Xavier R.J."/>
            <person name="Alm E.J."/>
        </authorList>
    </citation>
    <scope>NUCLEOTIDE SEQUENCE [LARGE SCALE GENOMIC DNA]</scope>
    <source>
        <strain evidence="2 3">BIOML-A6</strain>
    </source>
</reference>
<comment type="caution">
    <text evidence="2">The sequence shown here is derived from an EMBL/GenBank/DDBJ whole genome shotgun (WGS) entry which is preliminary data.</text>
</comment>
<feature type="transmembrane region" description="Helical" evidence="1">
    <location>
        <begin position="7"/>
        <end position="26"/>
    </location>
</feature>
<organism evidence="2 3">
    <name type="scientific">Bacteroides cellulosilyticus</name>
    <dbReference type="NCBI Taxonomy" id="246787"/>
    <lineage>
        <taxon>Bacteria</taxon>
        <taxon>Pseudomonadati</taxon>
        <taxon>Bacteroidota</taxon>
        <taxon>Bacteroidia</taxon>
        <taxon>Bacteroidales</taxon>
        <taxon>Bacteroidaceae</taxon>
        <taxon>Bacteroides</taxon>
    </lineage>
</organism>
<keyword evidence="1" id="KW-0472">Membrane</keyword>
<dbReference type="AlphaFoldDB" id="A0A108T2L1"/>
<evidence type="ECO:0000313" key="3">
    <source>
        <dbReference type="Proteomes" id="UP000448877"/>
    </source>
</evidence>
<name>A0A108T2L1_9BACE</name>
<proteinExistence type="predicted"/>
<keyword evidence="1" id="KW-1133">Transmembrane helix</keyword>
<evidence type="ECO:0000313" key="2">
    <source>
        <dbReference type="EMBL" id="KAA5414149.1"/>
    </source>
</evidence>
<dbReference type="RefSeq" id="WP_007215719.1">
    <property type="nucleotide sequence ID" value="NZ_CABMLT010000030.1"/>
</dbReference>
<sequence length="60" mass="6531">MKTARRIEVIAAVVGMITGIALVDGEPTRREMIGGAVLIFVVVANLLVNVYKDEFKEKNA</sequence>
<keyword evidence="1" id="KW-0812">Transmembrane</keyword>
<evidence type="ECO:0000256" key="1">
    <source>
        <dbReference type="SAM" id="Phobius"/>
    </source>
</evidence>
<feature type="transmembrane region" description="Helical" evidence="1">
    <location>
        <begin position="32"/>
        <end position="51"/>
    </location>
</feature>
<dbReference type="Proteomes" id="UP000448877">
    <property type="component" value="Unassembled WGS sequence"/>
</dbReference>